<feature type="domain" description="FAD/NAD(P)-binding" evidence="16">
    <location>
        <begin position="28"/>
        <end position="316"/>
    </location>
</feature>
<keyword evidence="8" id="KW-0479">Metal-binding</keyword>
<dbReference type="SUPFAM" id="SSF51905">
    <property type="entry name" value="FAD/NAD(P)-binding domain"/>
    <property type="match status" value="1"/>
</dbReference>
<evidence type="ECO:0000256" key="13">
    <source>
        <dbReference type="SAM" id="MobiDB-lite"/>
    </source>
</evidence>
<evidence type="ECO:0000313" key="19">
    <source>
        <dbReference type="Proteomes" id="UP001595840"/>
    </source>
</evidence>
<feature type="transmembrane region" description="Helical" evidence="14">
    <location>
        <begin position="498"/>
        <end position="518"/>
    </location>
</feature>
<evidence type="ECO:0000256" key="7">
    <source>
        <dbReference type="ARBA" id="ARBA00022630"/>
    </source>
</evidence>
<keyword evidence="12" id="KW-0411">Iron-sulfur</keyword>
<dbReference type="InterPro" id="IPR016156">
    <property type="entry name" value="FAD/NAD-linked_Rdtase_dimer_sf"/>
</dbReference>
<keyword evidence="14" id="KW-1133">Transmembrane helix</keyword>
<feature type="compositionally biased region" description="Polar residues" evidence="13">
    <location>
        <begin position="1"/>
        <end position="13"/>
    </location>
</feature>
<organism evidence="18 19">
    <name type="scientific">Simiduia curdlanivorans</name>
    <dbReference type="NCBI Taxonomy" id="1492769"/>
    <lineage>
        <taxon>Bacteria</taxon>
        <taxon>Pseudomonadati</taxon>
        <taxon>Pseudomonadota</taxon>
        <taxon>Gammaproteobacteria</taxon>
        <taxon>Cellvibrionales</taxon>
        <taxon>Cellvibrionaceae</taxon>
        <taxon>Simiduia</taxon>
    </lineage>
</organism>
<evidence type="ECO:0000256" key="11">
    <source>
        <dbReference type="ARBA" id="ARBA00023004"/>
    </source>
</evidence>
<feature type="transmembrane region" description="Helical" evidence="14">
    <location>
        <begin position="576"/>
        <end position="595"/>
    </location>
</feature>
<comment type="cofactor">
    <cofactor evidence="2">
        <name>[4Fe-4S] cluster</name>
        <dbReference type="ChEBI" id="CHEBI:49883"/>
    </cofactor>
</comment>
<dbReference type="Pfam" id="PF04324">
    <property type="entry name" value="Fer2_BFD"/>
    <property type="match status" value="1"/>
</dbReference>
<dbReference type="InterPro" id="IPR036188">
    <property type="entry name" value="FAD/NAD-bd_sf"/>
</dbReference>
<keyword evidence="9" id="KW-0274">FAD</keyword>
<dbReference type="RefSeq" id="WP_290264788.1">
    <property type="nucleotide sequence ID" value="NZ_JAUFQG010000006.1"/>
</dbReference>
<reference evidence="19" key="1">
    <citation type="journal article" date="2019" name="Int. J. Syst. Evol. Microbiol.">
        <title>The Global Catalogue of Microorganisms (GCM) 10K type strain sequencing project: providing services to taxonomists for standard genome sequencing and annotation.</title>
        <authorList>
            <consortium name="The Broad Institute Genomics Platform"/>
            <consortium name="The Broad Institute Genome Sequencing Center for Infectious Disease"/>
            <person name="Wu L."/>
            <person name="Ma J."/>
        </authorList>
    </citation>
    <scope>NUCLEOTIDE SEQUENCE [LARGE SCALE GENOMIC DNA]</scope>
    <source>
        <strain evidence="19">CECT 8570</strain>
    </source>
</reference>
<evidence type="ECO:0000256" key="1">
    <source>
        <dbReference type="ARBA" id="ARBA00001929"/>
    </source>
</evidence>
<dbReference type="PANTHER" id="PTHR43809">
    <property type="entry name" value="NITRITE REDUCTASE (NADH) LARGE SUBUNIT"/>
    <property type="match status" value="1"/>
</dbReference>
<feature type="region of interest" description="Disordered" evidence="13">
    <location>
        <begin position="1"/>
        <end position="23"/>
    </location>
</feature>
<proteinExistence type="inferred from homology"/>
<keyword evidence="19" id="KW-1185">Reference proteome</keyword>
<evidence type="ECO:0000256" key="12">
    <source>
        <dbReference type="ARBA" id="ARBA00023014"/>
    </source>
</evidence>
<comment type="cofactor">
    <cofactor evidence="1">
        <name>siroheme</name>
        <dbReference type="ChEBI" id="CHEBI:60052"/>
    </cofactor>
</comment>
<evidence type="ECO:0000259" key="15">
    <source>
        <dbReference type="Pfam" id="PF04324"/>
    </source>
</evidence>
<dbReference type="Gene3D" id="1.10.10.1100">
    <property type="entry name" value="BFD-like [2Fe-2S]-binding domain"/>
    <property type="match status" value="1"/>
</dbReference>
<feature type="transmembrane region" description="Helical" evidence="14">
    <location>
        <begin position="601"/>
        <end position="623"/>
    </location>
</feature>
<comment type="caution">
    <text evidence="18">The sequence shown here is derived from an EMBL/GenBank/DDBJ whole genome shotgun (WGS) entry which is preliminary data.</text>
</comment>
<dbReference type="PRINTS" id="PR00368">
    <property type="entry name" value="FADPNR"/>
</dbReference>
<dbReference type="InterPro" id="IPR041854">
    <property type="entry name" value="BFD-like_2Fe2S-bd_dom_sf"/>
</dbReference>
<dbReference type="InterPro" id="IPR041575">
    <property type="entry name" value="Rubredoxin_C"/>
</dbReference>
<protein>
    <submittedName>
        <fullName evidence="18">FAD-dependent oxidoreductase</fullName>
    </submittedName>
</protein>
<evidence type="ECO:0000256" key="10">
    <source>
        <dbReference type="ARBA" id="ARBA00023002"/>
    </source>
</evidence>
<evidence type="ECO:0000256" key="3">
    <source>
        <dbReference type="ARBA" id="ARBA00001974"/>
    </source>
</evidence>
<gene>
    <name evidence="18" type="ORF">ACFOX3_01040</name>
</gene>
<keyword evidence="10" id="KW-0560">Oxidoreductase</keyword>
<accession>A0ABV8UZK6</accession>
<dbReference type="Pfam" id="PF07992">
    <property type="entry name" value="Pyr_redox_2"/>
    <property type="match status" value="1"/>
</dbReference>
<comment type="similarity">
    <text evidence="5">Belongs to the nitrite and sulfite reductase 4Fe-4S domain family.</text>
</comment>
<feature type="transmembrane region" description="Helical" evidence="14">
    <location>
        <begin position="538"/>
        <end position="555"/>
    </location>
</feature>
<dbReference type="InterPro" id="IPR007419">
    <property type="entry name" value="BFD-like_2Fe2S-bd_dom"/>
</dbReference>
<evidence type="ECO:0000256" key="14">
    <source>
        <dbReference type="SAM" id="Phobius"/>
    </source>
</evidence>
<feature type="transmembrane region" description="Helical" evidence="14">
    <location>
        <begin position="644"/>
        <end position="665"/>
    </location>
</feature>
<dbReference type="InterPro" id="IPR023753">
    <property type="entry name" value="FAD/NAD-binding_dom"/>
</dbReference>
<dbReference type="InterPro" id="IPR052034">
    <property type="entry name" value="NasD-like"/>
</dbReference>
<evidence type="ECO:0000256" key="9">
    <source>
        <dbReference type="ARBA" id="ARBA00022827"/>
    </source>
</evidence>
<dbReference type="PRINTS" id="PR00469">
    <property type="entry name" value="PNDRDTASEII"/>
</dbReference>
<feature type="domain" description="NADH-rubredoxin oxidoreductase C-terminal" evidence="17">
    <location>
        <begin position="349"/>
        <end position="398"/>
    </location>
</feature>
<dbReference type="Proteomes" id="UP001595840">
    <property type="component" value="Unassembled WGS sequence"/>
</dbReference>
<keyword evidence="11" id="KW-0408">Iron</keyword>
<evidence type="ECO:0000256" key="6">
    <source>
        <dbReference type="ARBA" id="ARBA00022617"/>
    </source>
</evidence>
<evidence type="ECO:0000313" key="18">
    <source>
        <dbReference type="EMBL" id="MFC4360862.1"/>
    </source>
</evidence>
<dbReference type="Gene3D" id="3.50.50.60">
    <property type="entry name" value="FAD/NAD(P)-binding domain"/>
    <property type="match status" value="2"/>
</dbReference>
<keyword evidence="14" id="KW-0472">Membrane</keyword>
<evidence type="ECO:0000259" key="16">
    <source>
        <dbReference type="Pfam" id="PF07992"/>
    </source>
</evidence>
<sequence>MENANQLRPTAQPSGRPKASGSQTDCTNIIVVGTGPVGIRAARMLKGQNPCHNILVFGEETSAPYNRVQLSLYLYGEISRDALTLPTKTELEDDIEYHFGKKVVAINKEDRLIVDQYGQSYFYDKLILATGSKAVFPAILGNTLTNTFTFRTLEDTDNLLARKKHGHGVYIIGSGPLGIEAAIGMKTRDNRVYLQARNYLLDPSLDRKAQEILGDSLQTAGIYVIEGDNTESILGTDHVIGVELSSGRIIECDTVVFCTGVTANKALADGAELATNKGILVNDVMQTSDPYIYAVGECSEHEGRTYGLVAPGFEQVTAMSTHVAGNALPYTGSNTNIKLKFGSQSSALIGKVTDADCETFVYANRLKGIYRKLFLHNQVLVGYIYIGNWIELAQLQQAYAACTRIKTKSLEQFEQTGVLWDDPKPTHIKDQPEEYIVCLCENVTRGALTKAMESGNRTIDSLCSATNAGVTCGSCKPLLAEMLDAPTQNLVMRHYKSIYWYSILAIALMVATVLLNPIGIGESSQVNWQLEKLWFDNFWKQVSGYSLLLLSLLAAGISIRKRWKKLNVGHLDDWRYVHSIIGVIALVMLMIHTGMRLGHNMNFVLMVVFLSATLTGSLVGVFMARNHHWTDLKLREHRAWWSRVHYTLLWMLPALLSYHILAVYYF</sequence>
<dbReference type="Pfam" id="PF18267">
    <property type="entry name" value="Rubredoxin_C"/>
    <property type="match status" value="1"/>
</dbReference>
<keyword evidence="14" id="KW-0812">Transmembrane</keyword>
<comment type="pathway">
    <text evidence="4">Nitrogen metabolism; nitrate reduction (assimilation).</text>
</comment>
<keyword evidence="7" id="KW-0285">Flavoprotein</keyword>
<evidence type="ECO:0000256" key="4">
    <source>
        <dbReference type="ARBA" id="ARBA00005096"/>
    </source>
</evidence>
<evidence type="ECO:0000256" key="8">
    <source>
        <dbReference type="ARBA" id="ARBA00022723"/>
    </source>
</evidence>
<feature type="domain" description="BFD-like [2Fe-2S]-binding" evidence="15">
    <location>
        <begin position="436"/>
        <end position="484"/>
    </location>
</feature>
<keyword evidence="6" id="KW-0349">Heme</keyword>
<comment type="cofactor">
    <cofactor evidence="3">
        <name>FAD</name>
        <dbReference type="ChEBI" id="CHEBI:57692"/>
    </cofactor>
</comment>
<dbReference type="Gene3D" id="3.30.390.30">
    <property type="match status" value="1"/>
</dbReference>
<evidence type="ECO:0000256" key="5">
    <source>
        <dbReference type="ARBA" id="ARBA00010429"/>
    </source>
</evidence>
<evidence type="ECO:0000256" key="2">
    <source>
        <dbReference type="ARBA" id="ARBA00001966"/>
    </source>
</evidence>
<evidence type="ECO:0000259" key="17">
    <source>
        <dbReference type="Pfam" id="PF18267"/>
    </source>
</evidence>
<dbReference type="EMBL" id="JBHSCX010000001">
    <property type="protein sequence ID" value="MFC4360862.1"/>
    <property type="molecule type" value="Genomic_DNA"/>
</dbReference>
<name>A0ABV8UZK6_9GAMM</name>
<dbReference type="PANTHER" id="PTHR43809:SF1">
    <property type="entry name" value="NITRITE REDUCTASE (NADH) LARGE SUBUNIT"/>
    <property type="match status" value="1"/>
</dbReference>